<dbReference type="HOGENOM" id="CLU_1654962_0_0_1"/>
<name>A0A0E0DVY8_9ORYZ</name>
<evidence type="ECO:0000256" key="1">
    <source>
        <dbReference type="SAM" id="MobiDB-lite"/>
    </source>
</evidence>
<evidence type="ECO:0000313" key="2">
    <source>
        <dbReference type="EnsemblPlants" id="OMERI06G01370.1"/>
    </source>
</evidence>
<feature type="compositionally biased region" description="Polar residues" evidence="1">
    <location>
        <begin position="92"/>
        <end position="108"/>
    </location>
</feature>
<dbReference type="Gramene" id="OMERI06G01370.1">
    <property type="protein sequence ID" value="OMERI06G01370.1"/>
    <property type="gene ID" value="OMERI06G01370"/>
</dbReference>
<reference evidence="2" key="2">
    <citation type="submission" date="2018-05" db="EMBL/GenBank/DDBJ databases">
        <title>OmerRS3 (Oryza meridionalis Reference Sequence Version 3).</title>
        <authorList>
            <person name="Zhang J."/>
            <person name="Kudrna D."/>
            <person name="Lee S."/>
            <person name="Talag J."/>
            <person name="Welchert J."/>
            <person name="Wing R.A."/>
        </authorList>
    </citation>
    <scope>NUCLEOTIDE SEQUENCE [LARGE SCALE GENOMIC DNA]</scope>
    <source>
        <strain evidence="2">cv. OR44</strain>
    </source>
</reference>
<dbReference type="EnsemblPlants" id="OMERI06G01370.1">
    <property type="protein sequence ID" value="OMERI06G01370.1"/>
    <property type="gene ID" value="OMERI06G01370"/>
</dbReference>
<evidence type="ECO:0000313" key="3">
    <source>
        <dbReference type="Proteomes" id="UP000008021"/>
    </source>
</evidence>
<sequence>MSSPLSNLSSSSLSLPSLSSFEPRVMQRCVSARPDLLSLFFLPLRRLRGELERRRSRSLHLGMSALPPPTTETDSGQRRTHARFLAIKGAGKTSSPRTSRFTKPNPSSSDHRACQPESKTANSWHQRSDPSTSTAVASASMEMEQLTARFNDVVAVHGNN</sequence>
<dbReference type="Proteomes" id="UP000008021">
    <property type="component" value="Chromosome 6"/>
</dbReference>
<keyword evidence="3" id="KW-1185">Reference proteome</keyword>
<organism evidence="2">
    <name type="scientific">Oryza meridionalis</name>
    <dbReference type="NCBI Taxonomy" id="40149"/>
    <lineage>
        <taxon>Eukaryota</taxon>
        <taxon>Viridiplantae</taxon>
        <taxon>Streptophyta</taxon>
        <taxon>Embryophyta</taxon>
        <taxon>Tracheophyta</taxon>
        <taxon>Spermatophyta</taxon>
        <taxon>Magnoliopsida</taxon>
        <taxon>Liliopsida</taxon>
        <taxon>Poales</taxon>
        <taxon>Poaceae</taxon>
        <taxon>BOP clade</taxon>
        <taxon>Oryzoideae</taxon>
        <taxon>Oryzeae</taxon>
        <taxon>Oryzinae</taxon>
        <taxon>Oryza</taxon>
    </lineage>
</organism>
<proteinExistence type="predicted"/>
<reference evidence="2" key="1">
    <citation type="submission" date="2015-04" db="UniProtKB">
        <authorList>
            <consortium name="EnsemblPlants"/>
        </authorList>
    </citation>
    <scope>IDENTIFICATION</scope>
</reference>
<accession>A0A0E0DVY8</accession>
<feature type="compositionally biased region" description="Polar residues" evidence="1">
    <location>
        <begin position="117"/>
        <end position="137"/>
    </location>
</feature>
<feature type="region of interest" description="Disordered" evidence="1">
    <location>
        <begin position="53"/>
        <end position="139"/>
    </location>
</feature>
<dbReference type="AlphaFoldDB" id="A0A0E0DVY8"/>
<protein>
    <submittedName>
        <fullName evidence="2">Uncharacterized protein</fullName>
    </submittedName>
</protein>